<reference evidence="3" key="1">
    <citation type="submission" date="2022-06" db="EMBL/GenBank/DDBJ databases">
        <authorList>
            <person name="Gao X."/>
            <person name="Ke C."/>
        </authorList>
    </citation>
    <scope>NUCLEOTIDE SEQUENCE</scope>
</reference>
<dbReference type="GO" id="GO:0005737">
    <property type="term" value="C:cytoplasm"/>
    <property type="evidence" value="ECO:0007669"/>
    <property type="project" value="TreeGrafter"/>
</dbReference>
<dbReference type="Gene3D" id="3.40.525.10">
    <property type="entry name" value="CRAL-TRIO lipid binding domain"/>
    <property type="match status" value="1"/>
</dbReference>
<dbReference type="PANTHER" id="PTHR23324">
    <property type="entry name" value="SEC14 RELATED PROTEIN"/>
    <property type="match status" value="1"/>
</dbReference>
<proteinExistence type="evidence at transcript level"/>
<dbReference type="Pfam" id="PF00650">
    <property type="entry name" value="CRAL_TRIO"/>
    <property type="match status" value="1"/>
</dbReference>
<evidence type="ECO:0000259" key="2">
    <source>
        <dbReference type="PROSITE" id="PS50866"/>
    </source>
</evidence>
<dbReference type="SUPFAM" id="SSF101576">
    <property type="entry name" value="Supernatant protein factor (SPF), C-terminal domain"/>
    <property type="match status" value="1"/>
</dbReference>
<dbReference type="InterPro" id="IPR036598">
    <property type="entry name" value="GOLD_dom_sf"/>
</dbReference>
<dbReference type="InterPro" id="IPR051064">
    <property type="entry name" value="SEC14/CRAL-TRIO_domain"/>
</dbReference>
<dbReference type="PANTHER" id="PTHR23324:SF83">
    <property type="entry name" value="SEC14-LIKE PROTEIN 2"/>
    <property type="match status" value="1"/>
</dbReference>
<dbReference type="AlphaFoldDB" id="A0A977R1C5"/>
<dbReference type="Gene3D" id="2.60.120.680">
    <property type="entry name" value="GOLD domain"/>
    <property type="match status" value="1"/>
</dbReference>
<dbReference type="CDD" id="cd00170">
    <property type="entry name" value="SEC14"/>
    <property type="match status" value="1"/>
</dbReference>
<protein>
    <submittedName>
        <fullName evidence="3">Retinal-binding protein</fullName>
    </submittedName>
</protein>
<feature type="domain" description="GOLD" evidence="2">
    <location>
        <begin position="252"/>
        <end position="362"/>
    </location>
</feature>
<name>A0A977R1C5_9MOLL</name>
<sequence length="394" mass="44933">MKERKLETVTGELIHASPFCLIGDGHSSEMSPAVVHTGNHGDLSMDYREKMGADRLIEEYTPPEVLQKYLAGGLCGHDKDGSPIKVELFGRMDMKGIMYSTKKSDLEKTKLLQCELTVRDWEKQSEKMGKNVSGLTVIFDMRGVSSKMLWKPGLQMYLHLVKILEDNYPEMMKRMFVINAPIIFPLLYRICRPLISEDMKKKIFVLGHDYQKTLFEYVDAEEVPAFLGGTMTDPDGDPNCKSLICMGGEVPKSYYLEENEQLQNMQSVEIPKGDKVLLDFSVEKPGSYLKWEFKTTDYDIGFGIFLRKDSELVPIVAEERVDSHIVTEDGSIVCEEAGTYAVSFDNSFSWTRNKIVHYHVDVIASDEELKEEINELIKDADWETLTKTMETTHL</sequence>
<evidence type="ECO:0000313" key="3">
    <source>
        <dbReference type="EMBL" id="UXK97414.1"/>
    </source>
</evidence>
<dbReference type="InterPro" id="IPR036865">
    <property type="entry name" value="CRAL-TRIO_dom_sf"/>
</dbReference>
<dbReference type="InterPro" id="IPR001251">
    <property type="entry name" value="CRAL-TRIO_dom"/>
</dbReference>
<dbReference type="SMART" id="SM00516">
    <property type="entry name" value="SEC14"/>
    <property type="match status" value="1"/>
</dbReference>
<dbReference type="EMBL" id="ON794746">
    <property type="protein sequence ID" value="UXK97414.1"/>
    <property type="molecule type" value="mRNA"/>
</dbReference>
<dbReference type="SUPFAM" id="SSF52087">
    <property type="entry name" value="CRAL/TRIO domain"/>
    <property type="match status" value="1"/>
</dbReference>
<feature type="domain" description="CRAL-TRIO" evidence="1">
    <location>
        <begin position="62"/>
        <end position="235"/>
    </location>
</feature>
<organism evidence="3">
    <name type="scientific">Nautilus pompilius</name>
    <dbReference type="NCBI Taxonomy" id="34573"/>
    <lineage>
        <taxon>Eukaryota</taxon>
        <taxon>Metazoa</taxon>
        <taxon>Spiralia</taxon>
        <taxon>Lophotrochozoa</taxon>
        <taxon>Mollusca</taxon>
        <taxon>Cephalopoda</taxon>
        <taxon>Nautiloidea</taxon>
        <taxon>Nautilida</taxon>
        <taxon>Nautilidae</taxon>
        <taxon>Nautilus</taxon>
    </lineage>
</organism>
<dbReference type="PROSITE" id="PS50191">
    <property type="entry name" value="CRAL_TRIO"/>
    <property type="match status" value="1"/>
</dbReference>
<dbReference type="InterPro" id="IPR009038">
    <property type="entry name" value="GOLD_dom"/>
</dbReference>
<evidence type="ECO:0000259" key="1">
    <source>
        <dbReference type="PROSITE" id="PS50191"/>
    </source>
</evidence>
<accession>A0A977R1C5</accession>
<dbReference type="PROSITE" id="PS50866">
    <property type="entry name" value="GOLD"/>
    <property type="match status" value="1"/>
</dbReference>